<dbReference type="SUPFAM" id="SSF88659">
    <property type="entry name" value="Sigma3 and sigma4 domains of RNA polymerase sigma factors"/>
    <property type="match status" value="1"/>
</dbReference>
<dbReference type="InterPro" id="IPR007627">
    <property type="entry name" value="RNA_pol_sigma70_r2"/>
</dbReference>
<name>A0A7Z8NQB3_9CELL</name>
<keyword evidence="2" id="KW-0805">Transcription regulation</keyword>
<feature type="domain" description="RNA polymerase sigma-70 region 2" evidence="6">
    <location>
        <begin position="12"/>
        <end position="78"/>
    </location>
</feature>
<evidence type="ECO:0000259" key="6">
    <source>
        <dbReference type="Pfam" id="PF04542"/>
    </source>
</evidence>
<dbReference type="InterPro" id="IPR036388">
    <property type="entry name" value="WH-like_DNA-bd_sf"/>
</dbReference>
<dbReference type="NCBIfam" id="TIGR02937">
    <property type="entry name" value="sigma70-ECF"/>
    <property type="match status" value="1"/>
</dbReference>
<evidence type="ECO:0000256" key="1">
    <source>
        <dbReference type="ARBA" id="ARBA00010641"/>
    </source>
</evidence>
<keyword evidence="4" id="KW-0238">DNA-binding</keyword>
<dbReference type="OrthoDB" id="3688906at2"/>
<feature type="domain" description="RNA polymerase sigma factor 70 region 4 type 2" evidence="7">
    <location>
        <begin position="106"/>
        <end position="151"/>
    </location>
</feature>
<comment type="caution">
    <text evidence="8">The sequence shown here is derived from an EMBL/GenBank/DDBJ whole genome shotgun (WGS) entry which is preliminary data.</text>
</comment>
<dbReference type="RefSeq" id="WP_154729832.1">
    <property type="nucleotide sequence ID" value="NZ_SZYE01000087.1"/>
</dbReference>
<gene>
    <name evidence="8" type="ORF">FA014_11555</name>
</gene>
<dbReference type="InterPro" id="IPR039425">
    <property type="entry name" value="RNA_pol_sigma-70-like"/>
</dbReference>
<dbReference type="PANTHER" id="PTHR43133">
    <property type="entry name" value="RNA POLYMERASE ECF-TYPE SIGMA FACTO"/>
    <property type="match status" value="1"/>
</dbReference>
<dbReference type="InterPro" id="IPR013324">
    <property type="entry name" value="RNA_pol_sigma_r3/r4-like"/>
</dbReference>
<organism evidence="8 9">
    <name type="scientific">Cellulomonas hominis</name>
    <dbReference type="NCBI Taxonomy" id="156981"/>
    <lineage>
        <taxon>Bacteria</taxon>
        <taxon>Bacillati</taxon>
        <taxon>Actinomycetota</taxon>
        <taxon>Actinomycetes</taxon>
        <taxon>Micrococcales</taxon>
        <taxon>Cellulomonadaceae</taxon>
        <taxon>Cellulomonas</taxon>
    </lineage>
</organism>
<reference evidence="8 9" key="1">
    <citation type="submission" date="2019-05" db="EMBL/GenBank/DDBJ databases">
        <title>Genome sequence of Cellulomonas hominis strain CS1.</title>
        <authorList>
            <person name="Belmont J."/>
            <person name="Maclea K.S."/>
        </authorList>
    </citation>
    <scope>NUCLEOTIDE SEQUENCE [LARGE SCALE GENOMIC DNA]</scope>
    <source>
        <strain evidence="8 9">CS1</strain>
    </source>
</reference>
<evidence type="ECO:0000256" key="2">
    <source>
        <dbReference type="ARBA" id="ARBA00023015"/>
    </source>
</evidence>
<comment type="similarity">
    <text evidence="1">Belongs to the sigma-70 factor family. ECF subfamily.</text>
</comment>
<dbReference type="Proteomes" id="UP000308121">
    <property type="component" value="Unassembled WGS sequence"/>
</dbReference>
<dbReference type="EMBL" id="SZYE01000087">
    <property type="protein sequence ID" value="TKR23372.1"/>
    <property type="molecule type" value="Genomic_DNA"/>
</dbReference>
<evidence type="ECO:0000313" key="9">
    <source>
        <dbReference type="Proteomes" id="UP000308121"/>
    </source>
</evidence>
<proteinExistence type="inferred from homology"/>
<evidence type="ECO:0000256" key="3">
    <source>
        <dbReference type="ARBA" id="ARBA00023082"/>
    </source>
</evidence>
<keyword evidence="5" id="KW-0804">Transcription</keyword>
<evidence type="ECO:0000256" key="4">
    <source>
        <dbReference type="ARBA" id="ARBA00023125"/>
    </source>
</evidence>
<dbReference type="InterPro" id="IPR013249">
    <property type="entry name" value="RNA_pol_sigma70_r4_t2"/>
</dbReference>
<dbReference type="GO" id="GO:0016987">
    <property type="term" value="F:sigma factor activity"/>
    <property type="evidence" value="ECO:0007669"/>
    <property type="project" value="UniProtKB-KW"/>
</dbReference>
<dbReference type="Pfam" id="PF08281">
    <property type="entry name" value="Sigma70_r4_2"/>
    <property type="match status" value="1"/>
</dbReference>
<evidence type="ECO:0000256" key="5">
    <source>
        <dbReference type="ARBA" id="ARBA00023163"/>
    </source>
</evidence>
<accession>A0A7Z8NQB3</accession>
<dbReference type="AlphaFoldDB" id="A0A7Z8NQB3"/>
<evidence type="ECO:0000313" key="8">
    <source>
        <dbReference type="EMBL" id="TKR23372.1"/>
    </source>
</evidence>
<protein>
    <submittedName>
        <fullName evidence="8">Sigma-70 family RNA polymerase sigma factor</fullName>
    </submittedName>
</protein>
<dbReference type="Gene3D" id="1.10.1740.10">
    <property type="match status" value="1"/>
</dbReference>
<dbReference type="CDD" id="cd06171">
    <property type="entry name" value="Sigma70_r4"/>
    <property type="match status" value="1"/>
</dbReference>
<dbReference type="PANTHER" id="PTHR43133:SF50">
    <property type="entry name" value="ECF RNA POLYMERASE SIGMA FACTOR SIGM"/>
    <property type="match status" value="1"/>
</dbReference>
<dbReference type="Gene3D" id="1.10.10.10">
    <property type="entry name" value="Winged helix-like DNA-binding domain superfamily/Winged helix DNA-binding domain"/>
    <property type="match status" value="1"/>
</dbReference>
<dbReference type="SUPFAM" id="SSF88946">
    <property type="entry name" value="Sigma2 domain of RNA polymerase sigma factors"/>
    <property type="match status" value="1"/>
</dbReference>
<evidence type="ECO:0000259" key="7">
    <source>
        <dbReference type="Pfam" id="PF08281"/>
    </source>
</evidence>
<dbReference type="GO" id="GO:0003677">
    <property type="term" value="F:DNA binding"/>
    <property type="evidence" value="ECO:0007669"/>
    <property type="project" value="UniProtKB-KW"/>
</dbReference>
<sequence length="177" mass="19635">MQHGDEAVAALARERGRALVGYAYLLTGDLRDAEDLVQDALVKTMVRSRSGVDLDTAEAYVRRAVLTTFVDRHRRLRRWRDAVPRLGYESTLPVPDAGDRVTAQLDVRAALATLPRRERACVVLRYYDDLPLAEIADTLGVSVGAVKRYLSTGTHRLEGLLGPVHGRAARDEERSSL</sequence>
<dbReference type="InterPro" id="IPR013325">
    <property type="entry name" value="RNA_pol_sigma_r2"/>
</dbReference>
<dbReference type="InterPro" id="IPR014284">
    <property type="entry name" value="RNA_pol_sigma-70_dom"/>
</dbReference>
<dbReference type="Pfam" id="PF04542">
    <property type="entry name" value="Sigma70_r2"/>
    <property type="match status" value="1"/>
</dbReference>
<dbReference type="GO" id="GO:0006352">
    <property type="term" value="P:DNA-templated transcription initiation"/>
    <property type="evidence" value="ECO:0007669"/>
    <property type="project" value="InterPro"/>
</dbReference>
<keyword evidence="3" id="KW-0731">Sigma factor</keyword>